<accession>A0ABS9H5D9</accession>
<feature type="domain" description="Histidine kinase/HSP90-like ATPase" evidence="1">
    <location>
        <begin position="21"/>
        <end position="133"/>
    </location>
</feature>
<dbReference type="Pfam" id="PF13581">
    <property type="entry name" value="HATPase_c_2"/>
    <property type="match status" value="1"/>
</dbReference>
<evidence type="ECO:0000313" key="3">
    <source>
        <dbReference type="Proteomes" id="UP001201161"/>
    </source>
</evidence>
<dbReference type="Proteomes" id="UP001201161">
    <property type="component" value="Unassembled WGS sequence"/>
</dbReference>
<dbReference type="RefSeq" id="WP_236398521.1">
    <property type="nucleotide sequence ID" value="NZ_JAKJHZ010000003.1"/>
</dbReference>
<keyword evidence="2" id="KW-0547">Nucleotide-binding</keyword>
<keyword evidence="3" id="KW-1185">Reference proteome</keyword>
<keyword evidence="2" id="KW-0067">ATP-binding</keyword>
<proteinExistence type="predicted"/>
<evidence type="ECO:0000313" key="2">
    <source>
        <dbReference type="EMBL" id="MCF6376470.1"/>
    </source>
</evidence>
<dbReference type="Gene3D" id="3.30.565.10">
    <property type="entry name" value="Histidine kinase-like ATPase, C-terminal domain"/>
    <property type="match status" value="1"/>
</dbReference>
<comment type="caution">
    <text evidence="2">The sequence shown here is derived from an EMBL/GenBank/DDBJ whole genome shotgun (WGS) entry which is preliminary data.</text>
</comment>
<name>A0ABS9H5D9_9ACTN</name>
<organism evidence="2 3">
    <name type="scientific">Nocardioides potassii</name>
    <dbReference type="NCBI Taxonomy" id="2911371"/>
    <lineage>
        <taxon>Bacteria</taxon>
        <taxon>Bacillati</taxon>
        <taxon>Actinomycetota</taxon>
        <taxon>Actinomycetes</taxon>
        <taxon>Propionibacteriales</taxon>
        <taxon>Nocardioidaceae</taxon>
        <taxon>Nocardioides</taxon>
    </lineage>
</organism>
<sequence>MADTGVERDFFEVAVEEAVIDHVQDRLDAFLDRDPTVADTDRTRFEMALVEIVGNIVEHAFAADADEGGRRLSVDLRLAPDRIEATLADNGVPHELDLGSVTMPDTDAVSGRGLALAVAAVDDLSYERVDGRNHWGLLCRRAGG</sequence>
<dbReference type="CDD" id="cd16936">
    <property type="entry name" value="HATPase_RsbW-like"/>
    <property type="match status" value="1"/>
</dbReference>
<reference evidence="2 3" key="1">
    <citation type="submission" date="2022-01" db="EMBL/GenBank/DDBJ databases">
        <title>Nocardioides sp. nov., an actinomycete isolated from mining soil.</title>
        <authorList>
            <person name="Liu L."/>
        </authorList>
    </citation>
    <scope>NUCLEOTIDE SEQUENCE [LARGE SCALE GENOMIC DNA]</scope>
    <source>
        <strain evidence="2 3">KLBMP 9356</strain>
    </source>
</reference>
<dbReference type="GO" id="GO:0005524">
    <property type="term" value="F:ATP binding"/>
    <property type="evidence" value="ECO:0007669"/>
    <property type="project" value="UniProtKB-KW"/>
</dbReference>
<dbReference type="InterPro" id="IPR003594">
    <property type="entry name" value="HATPase_dom"/>
</dbReference>
<dbReference type="SUPFAM" id="SSF55874">
    <property type="entry name" value="ATPase domain of HSP90 chaperone/DNA topoisomerase II/histidine kinase"/>
    <property type="match status" value="1"/>
</dbReference>
<gene>
    <name evidence="2" type="ORF">L2K70_02535</name>
</gene>
<evidence type="ECO:0000259" key="1">
    <source>
        <dbReference type="Pfam" id="PF13581"/>
    </source>
</evidence>
<dbReference type="InterPro" id="IPR036890">
    <property type="entry name" value="HATPase_C_sf"/>
</dbReference>
<protein>
    <submittedName>
        <fullName evidence="2">ATP-binding protein</fullName>
    </submittedName>
</protein>
<dbReference type="EMBL" id="JAKJHZ010000003">
    <property type="protein sequence ID" value="MCF6376470.1"/>
    <property type="molecule type" value="Genomic_DNA"/>
</dbReference>